<evidence type="ECO:0000313" key="2">
    <source>
        <dbReference type="EMBL" id="KKT60470.1"/>
    </source>
</evidence>
<accession>A0A0G1IMU0</accession>
<dbReference type="Pfam" id="PF01928">
    <property type="entry name" value="CYTH"/>
    <property type="match status" value="1"/>
</dbReference>
<reference evidence="2 3" key="1">
    <citation type="journal article" date="2015" name="Nature">
        <title>rRNA introns, odd ribosomes, and small enigmatic genomes across a large radiation of phyla.</title>
        <authorList>
            <person name="Brown C.T."/>
            <person name="Hug L.A."/>
            <person name="Thomas B.C."/>
            <person name="Sharon I."/>
            <person name="Castelle C.J."/>
            <person name="Singh A."/>
            <person name="Wilkins M.J."/>
            <person name="Williams K.H."/>
            <person name="Banfield J.F."/>
        </authorList>
    </citation>
    <scope>NUCLEOTIDE SEQUENCE [LARGE SCALE GENOMIC DNA]</scope>
</reference>
<dbReference type="Proteomes" id="UP000034087">
    <property type="component" value="Unassembled WGS sequence"/>
</dbReference>
<protein>
    <recommendedName>
        <fullName evidence="1">CYTH domain-containing protein</fullName>
    </recommendedName>
</protein>
<evidence type="ECO:0000313" key="3">
    <source>
        <dbReference type="Proteomes" id="UP000034087"/>
    </source>
</evidence>
<dbReference type="InterPro" id="IPR033469">
    <property type="entry name" value="CYTH-like_dom_sf"/>
</dbReference>
<evidence type="ECO:0000259" key="1">
    <source>
        <dbReference type="PROSITE" id="PS51707"/>
    </source>
</evidence>
<organism evidence="2 3">
    <name type="scientific">Candidatus Giovannonibacteria bacterium GW2011_GWA1_44_25</name>
    <dbReference type="NCBI Taxonomy" id="1618645"/>
    <lineage>
        <taxon>Bacteria</taxon>
        <taxon>Candidatus Giovannoniibacteriota</taxon>
    </lineage>
</organism>
<gene>
    <name evidence="2" type="ORF">UW53_C0001G0120</name>
</gene>
<dbReference type="PROSITE" id="PS51707">
    <property type="entry name" value="CYTH"/>
    <property type="match status" value="1"/>
</dbReference>
<sequence>MREIEILVKVLSKKKVLEKKLRKVSKFVGDILVEDIYYYDPLRKGKYFRNSGQFSESFRIRKKSNKVYITHKHDIFDRRGKWLYSDELETAIGDFHTAKKIIEALGMKKLIALKMLKKTFKTQKYEIVLESVRSLGLFLEVEALRVKAGETVAAVKKRIWGFIESLDAKTSKELGVGKAELALMAKNHHWQKSL</sequence>
<dbReference type="EMBL" id="LCIR01000001">
    <property type="protein sequence ID" value="KKT60470.1"/>
    <property type="molecule type" value="Genomic_DNA"/>
</dbReference>
<dbReference type="NCBIfam" id="TIGR00318">
    <property type="entry name" value="cyaB"/>
    <property type="match status" value="1"/>
</dbReference>
<dbReference type="PANTHER" id="PTHR21028">
    <property type="entry name" value="SI:CH211-156B7.4"/>
    <property type="match status" value="1"/>
</dbReference>
<comment type="caution">
    <text evidence="2">The sequence shown here is derived from an EMBL/GenBank/DDBJ whole genome shotgun (WGS) entry which is preliminary data.</text>
</comment>
<dbReference type="Gene3D" id="2.40.320.10">
    <property type="entry name" value="Hypothetical Protein Pfu-838710-001"/>
    <property type="match status" value="1"/>
</dbReference>
<name>A0A0G1IMU0_9BACT</name>
<dbReference type="AlphaFoldDB" id="A0A0G1IMU0"/>
<dbReference type="InterPro" id="IPR008173">
    <property type="entry name" value="Adenylyl_cyclase_CyaB"/>
</dbReference>
<dbReference type="InterPro" id="IPR023577">
    <property type="entry name" value="CYTH_domain"/>
</dbReference>
<dbReference type="SUPFAM" id="SSF55154">
    <property type="entry name" value="CYTH-like phosphatases"/>
    <property type="match status" value="1"/>
</dbReference>
<feature type="domain" description="CYTH" evidence="1">
    <location>
        <begin position="1"/>
        <end position="186"/>
    </location>
</feature>
<dbReference type="PANTHER" id="PTHR21028:SF2">
    <property type="entry name" value="CYTH DOMAIN-CONTAINING PROTEIN"/>
    <property type="match status" value="1"/>
</dbReference>
<proteinExistence type="predicted"/>